<comment type="caution">
    <text evidence="5">The sequence shown here is derived from an EMBL/GenBank/DDBJ whole genome shotgun (WGS) entry which is preliminary data.</text>
</comment>
<evidence type="ECO:0000313" key="5">
    <source>
        <dbReference type="EMBL" id="CAL5138067.1"/>
    </source>
</evidence>
<dbReference type="Proteomes" id="UP001497525">
    <property type="component" value="Unassembled WGS sequence"/>
</dbReference>
<dbReference type="InterPro" id="IPR017871">
    <property type="entry name" value="ABC_transporter-like_CS"/>
</dbReference>
<protein>
    <recommendedName>
        <fullName evidence="4">ABC transporter domain-containing protein</fullName>
    </recommendedName>
</protein>
<dbReference type="GO" id="GO:0005524">
    <property type="term" value="F:ATP binding"/>
    <property type="evidence" value="ECO:0007669"/>
    <property type="project" value="InterPro"/>
</dbReference>
<dbReference type="InterPro" id="IPR027417">
    <property type="entry name" value="P-loop_NTPase"/>
</dbReference>
<organism evidence="5 6">
    <name type="scientific">Calicophoron daubneyi</name>
    <name type="common">Rumen fluke</name>
    <name type="synonym">Paramphistomum daubneyi</name>
    <dbReference type="NCBI Taxonomy" id="300641"/>
    <lineage>
        <taxon>Eukaryota</taxon>
        <taxon>Metazoa</taxon>
        <taxon>Spiralia</taxon>
        <taxon>Lophotrochozoa</taxon>
        <taxon>Platyhelminthes</taxon>
        <taxon>Trematoda</taxon>
        <taxon>Digenea</taxon>
        <taxon>Plagiorchiida</taxon>
        <taxon>Pronocephalata</taxon>
        <taxon>Paramphistomoidea</taxon>
        <taxon>Paramphistomidae</taxon>
        <taxon>Calicophoron</taxon>
    </lineage>
</organism>
<dbReference type="AlphaFoldDB" id="A0AAV2TRP7"/>
<evidence type="ECO:0000259" key="4">
    <source>
        <dbReference type="PROSITE" id="PS50893"/>
    </source>
</evidence>
<dbReference type="EMBL" id="CAXLJL010000474">
    <property type="protein sequence ID" value="CAL5138067.1"/>
    <property type="molecule type" value="Genomic_DNA"/>
</dbReference>
<feature type="domain" description="ABC transporter" evidence="4">
    <location>
        <begin position="138"/>
        <end position="369"/>
    </location>
</feature>
<dbReference type="CDD" id="cd03263">
    <property type="entry name" value="ABC_subfamily_A"/>
    <property type="match status" value="1"/>
</dbReference>
<keyword evidence="2" id="KW-0677">Repeat</keyword>
<keyword evidence="3" id="KW-0812">Transmembrane</keyword>
<keyword evidence="3" id="KW-0472">Membrane</keyword>
<dbReference type="PROSITE" id="PS00211">
    <property type="entry name" value="ABC_TRANSPORTER_1"/>
    <property type="match status" value="1"/>
</dbReference>
<dbReference type="SUPFAM" id="SSF52540">
    <property type="entry name" value="P-loop containing nucleoside triphosphate hydrolases"/>
    <property type="match status" value="1"/>
</dbReference>
<evidence type="ECO:0000256" key="2">
    <source>
        <dbReference type="ARBA" id="ARBA00022737"/>
    </source>
</evidence>
<dbReference type="GO" id="GO:0016020">
    <property type="term" value="C:membrane"/>
    <property type="evidence" value="ECO:0007669"/>
    <property type="project" value="InterPro"/>
</dbReference>
<dbReference type="GO" id="GO:0005319">
    <property type="term" value="F:lipid transporter activity"/>
    <property type="evidence" value="ECO:0007669"/>
    <property type="project" value="TreeGrafter"/>
</dbReference>
<dbReference type="PANTHER" id="PTHR19229:SF36">
    <property type="entry name" value="ATP-BINDING CASSETTE SUB-FAMILY A MEMBER 2"/>
    <property type="match status" value="1"/>
</dbReference>
<dbReference type="Pfam" id="PF00005">
    <property type="entry name" value="ABC_tran"/>
    <property type="match status" value="1"/>
</dbReference>
<feature type="transmembrane region" description="Helical" evidence="3">
    <location>
        <begin position="583"/>
        <end position="605"/>
    </location>
</feature>
<dbReference type="PANTHER" id="PTHR19229">
    <property type="entry name" value="ATP-BINDING CASSETTE TRANSPORTER SUBFAMILY A ABCA"/>
    <property type="match status" value="1"/>
</dbReference>
<dbReference type="InterPro" id="IPR003439">
    <property type="entry name" value="ABC_transporter-like_ATP-bd"/>
</dbReference>
<evidence type="ECO:0000313" key="6">
    <source>
        <dbReference type="Proteomes" id="UP001497525"/>
    </source>
</evidence>
<proteinExistence type="predicted"/>
<evidence type="ECO:0000256" key="3">
    <source>
        <dbReference type="SAM" id="Phobius"/>
    </source>
</evidence>
<evidence type="ECO:0000256" key="1">
    <source>
        <dbReference type="ARBA" id="ARBA00022448"/>
    </source>
</evidence>
<name>A0AAV2TRP7_CALDB</name>
<gene>
    <name evidence="5" type="ORF">CDAUBV1_LOCUS12688</name>
</gene>
<reference evidence="5" key="1">
    <citation type="submission" date="2024-06" db="EMBL/GenBank/DDBJ databases">
        <authorList>
            <person name="Liu X."/>
            <person name="Lenzi L."/>
            <person name="Haldenby T S."/>
            <person name="Uol C."/>
        </authorList>
    </citation>
    <scope>NUCLEOTIDE SEQUENCE</scope>
</reference>
<dbReference type="InterPro" id="IPR026082">
    <property type="entry name" value="ABCA"/>
</dbReference>
<keyword evidence="3" id="KW-1133">Transmembrane helix</keyword>
<accession>A0AAV2TRP7</accession>
<dbReference type="PROSITE" id="PS50893">
    <property type="entry name" value="ABC_TRANSPORTER_2"/>
    <property type="match status" value="1"/>
</dbReference>
<feature type="transmembrane region" description="Helical" evidence="3">
    <location>
        <begin position="12"/>
        <end position="31"/>
    </location>
</feature>
<sequence>MADEGMMSTTDMYIASLFSQSAFCLGMLSIVRKEIQGLGAQWDDFWMSRDYTDVFSVGKAFIMIWADTGLYLLLALYTEVVYTEDYEVSKKCYYPLTFKYWFGKNLRAEVKKALKEETAADQESPLTEKEVDKAEVGVAVQKVSKYYQNNSQPVLNNLSLDFYKNQITTIIGHNNKERSALVAVLTGVESPSSGAVKINGYGFHSQQALVRDCLGYCLKYNISLDDLTVSENLQFYSSLKGVSKEDTDEESDRLLHTLGLSEKRNELSKSLSAGQKRKLSVAIAFLGNASVVVLDEPTSEVDLGSRRSLWRLISRSKSGRTVIITTNRADEADALGGARRSPETRWFSLVLRTQVTENPHKASYNLEKLVSIIQSYLPGANMVDRSPTEILIRIPADCIISGELTGFFKYTEKSNPNSAGFPHTLKTLGVIGYKLSDTSLEEIYLDSTEYCTYKENELVAKDWRWRHNERMRILDYGGTLVETHNTRGPNHDHSYGQTFSKVQRDTQPAASITTNDGNNNQFLPTITLKTMINRTHDCKQAGPLSIDKFHSNSAKSSTHATLTKQWKAMCIKRFRQFGRDKRGWIVAYLLPLILIIIAMLLVITLKQPTYSPPMPVHHWWLANQPGDPVLYTFYENNLFAYQERPKDLSTLSDSYKMALLYEDAIKATYGFTGLRCLLEGQYHLIPSKFSKCNSTHILRWEPAEELTADERALVRTYSALKCACKNGRYDCPGGKITRPNPPRAQIQTSDVIYNLTSFNVSNYLLETHDSFIGRRFGGISFRRRPCFEFNREKEVLSKLKPIAVLLFGSTSKYEIDWRKNEFATNPFWYWLVNITRLSLPPQNNLIIWFDNKGYTAATGYLNLL</sequence>
<keyword evidence="1" id="KW-0813">Transport</keyword>
<dbReference type="GO" id="GO:0140359">
    <property type="term" value="F:ABC-type transporter activity"/>
    <property type="evidence" value="ECO:0007669"/>
    <property type="project" value="InterPro"/>
</dbReference>
<dbReference type="GO" id="GO:0016887">
    <property type="term" value="F:ATP hydrolysis activity"/>
    <property type="evidence" value="ECO:0007669"/>
    <property type="project" value="InterPro"/>
</dbReference>
<dbReference type="Gene3D" id="3.40.50.300">
    <property type="entry name" value="P-loop containing nucleotide triphosphate hydrolases"/>
    <property type="match status" value="1"/>
</dbReference>